<protein>
    <submittedName>
        <fullName evidence="1">Uncharacterized protein</fullName>
    </submittedName>
</protein>
<evidence type="ECO:0000313" key="2">
    <source>
        <dbReference type="Proteomes" id="UP000246005"/>
    </source>
</evidence>
<accession>A0A316HI37</accession>
<dbReference type="AlphaFoldDB" id="A0A316HI37"/>
<reference evidence="1 2" key="1">
    <citation type="submission" date="2018-05" db="EMBL/GenBank/DDBJ databases">
        <title>Genomic Encyclopedia of Type Strains, Phase IV (KMG-IV): sequencing the most valuable type-strain genomes for metagenomic binning, comparative biology and taxonomic classification.</title>
        <authorList>
            <person name="Goeker M."/>
        </authorList>
    </citation>
    <scope>NUCLEOTIDE SEQUENCE [LARGE SCALE GENOMIC DNA]</scope>
    <source>
        <strain evidence="1 2">DSM 45480</strain>
    </source>
</reference>
<organism evidence="1 2">
    <name type="scientific">Lentzea atacamensis</name>
    <dbReference type="NCBI Taxonomy" id="531938"/>
    <lineage>
        <taxon>Bacteria</taxon>
        <taxon>Bacillati</taxon>
        <taxon>Actinomycetota</taxon>
        <taxon>Actinomycetes</taxon>
        <taxon>Pseudonocardiales</taxon>
        <taxon>Pseudonocardiaceae</taxon>
        <taxon>Lentzea</taxon>
    </lineage>
</organism>
<comment type="caution">
    <text evidence="1">The sequence shown here is derived from an EMBL/GenBank/DDBJ whole genome shotgun (WGS) entry which is preliminary data.</text>
</comment>
<gene>
    <name evidence="1" type="ORF">C8D88_12127</name>
</gene>
<name>A0A316HI37_9PSEU</name>
<dbReference type="Proteomes" id="UP000246005">
    <property type="component" value="Unassembled WGS sequence"/>
</dbReference>
<dbReference type="RefSeq" id="WP_233440245.1">
    <property type="nucleotide sequence ID" value="NZ_QGHB01000021.1"/>
</dbReference>
<dbReference type="EMBL" id="QGHB01000021">
    <property type="protein sequence ID" value="PWK80857.1"/>
    <property type="molecule type" value="Genomic_DNA"/>
</dbReference>
<sequence>MRHHDPRPPGNVPGLAYTTADLKRRAEFSATASTAQGDPTAAYWKVVNEVFC</sequence>
<proteinExistence type="predicted"/>
<evidence type="ECO:0000313" key="1">
    <source>
        <dbReference type="EMBL" id="PWK80857.1"/>
    </source>
</evidence>